<dbReference type="GO" id="GO:0008270">
    <property type="term" value="F:zinc ion binding"/>
    <property type="evidence" value="ECO:0007669"/>
    <property type="project" value="UniProtKB-KW"/>
</dbReference>
<feature type="compositionally biased region" description="Polar residues" evidence="5">
    <location>
        <begin position="125"/>
        <end position="140"/>
    </location>
</feature>
<keyword evidence="1" id="KW-0479">Metal-binding</keyword>
<dbReference type="STRING" id="1230097.A0A423VHN5"/>
<dbReference type="AlphaFoldDB" id="A0A423VHN5"/>
<gene>
    <name evidence="7" type="ORF">VPNG_10031</name>
</gene>
<evidence type="ECO:0000256" key="3">
    <source>
        <dbReference type="ARBA" id="ARBA00022833"/>
    </source>
</evidence>
<dbReference type="EMBL" id="LKEB01000098">
    <property type="protein sequence ID" value="ROV90391.1"/>
    <property type="molecule type" value="Genomic_DNA"/>
</dbReference>
<keyword evidence="8" id="KW-1185">Reference proteome</keyword>
<feature type="region of interest" description="Disordered" evidence="5">
    <location>
        <begin position="124"/>
        <end position="163"/>
    </location>
</feature>
<dbReference type="Gene3D" id="6.10.140.2220">
    <property type="match status" value="1"/>
</dbReference>
<dbReference type="PROSITE" id="PS01360">
    <property type="entry name" value="ZF_MYND_1"/>
    <property type="match status" value="1"/>
</dbReference>
<dbReference type="OrthoDB" id="5231159at2759"/>
<keyword evidence="3" id="KW-0862">Zinc</keyword>
<evidence type="ECO:0000256" key="2">
    <source>
        <dbReference type="ARBA" id="ARBA00022771"/>
    </source>
</evidence>
<evidence type="ECO:0000256" key="5">
    <source>
        <dbReference type="SAM" id="MobiDB-lite"/>
    </source>
</evidence>
<organism evidence="7 8">
    <name type="scientific">Cytospora leucostoma</name>
    <dbReference type="NCBI Taxonomy" id="1230097"/>
    <lineage>
        <taxon>Eukaryota</taxon>
        <taxon>Fungi</taxon>
        <taxon>Dikarya</taxon>
        <taxon>Ascomycota</taxon>
        <taxon>Pezizomycotina</taxon>
        <taxon>Sordariomycetes</taxon>
        <taxon>Sordariomycetidae</taxon>
        <taxon>Diaporthales</taxon>
        <taxon>Cytosporaceae</taxon>
        <taxon>Cytospora</taxon>
    </lineage>
</organism>
<dbReference type="InterPro" id="IPR002893">
    <property type="entry name" value="Znf_MYND"/>
</dbReference>
<dbReference type="Proteomes" id="UP000285146">
    <property type="component" value="Unassembled WGS sequence"/>
</dbReference>
<evidence type="ECO:0000256" key="1">
    <source>
        <dbReference type="ARBA" id="ARBA00022723"/>
    </source>
</evidence>
<feature type="compositionally biased region" description="Acidic residues" evidence="5">
    <location>
        <begin position="687"/>
        <end position="699"/>
    </location>
</feature>
<dbReference type="Pfam" id="PF01753">
    <property type="entry name" value="zf-MYND"/>
    <property type="match status" value="1"/>
</dbReference>
<proteinExistence type="predicted"/>
<evidence type="ECO:0000313" key="7">
    <source>
        <dbReference type="EMBL" id="ROV90391.1"/>
    </source>
</evidence>
<evidence type="ECO:0000313" key="8">
    <source>
        <dbReference type="Proteomes" id="UP000285146"/>
    </source>
</evidence>
<evidence type="ECO:0000256" key="4">
    <source>
        <dbReference type="PROSITE-ProRule" id="PRU00134"/>
    </source>
</evidence>
<keyword evidence="2 4" id="KW-0863">Zinc-finger</keyword>
<evidence type="ECO:0000259" key="6">
    <source>
        <dbReference type="PROSITE" id="PS50865"/>
    </source>
</evidence>
<feature type="compositionally biased region" description="Low complexity" evidence="5">
    <location>
        <begin position="1"/>
        <end position="15"/>
    </location>
</feature>
<comment type="caution">
    <text evidence="7">The sequence shown here is derived from an EMBL/GenBank/DDBJ whole genome shotgun (WGS) entry which is preliminary data.</text>
</comment>
<dbReference type="PROSITE" id="PS50865">
    <property type="entry name" value="ZF_MYND_2"/>
    <property type="match status" value="1"/>
</dbReference>
<reference evidence="7 8" key="1">
    <citation type="submission" date="2015-09" db="EMBL/GenBank/DDBJ databases">
        <title>Host preference determinants of Valsa canker pathogens revealed by comparative genomics.</title>
        <authorList>
            <person name="Yin Z."/>
            <person name="Huang L."/>
        </authorList>
    </citation>
    <scope>NUCLEOTIDE SEQUENCE [LARGE SCALE GENOMIC DNA]</scope>
    <source>
        <strain evidence="7 8">SXYLt</strain>
    </source>
</reference>
<feature type="region of interest" description="Disordered" evidence="5">
    <location>
        <begin position="1"/>
        <end position="64"/>
    </location>
</feature>
<accession>A0A423VHN5</accession>
<feature type="compositionally biased region" description="Polar residues" evidence="5">
    <location>
        <begin position="16"/>
        <end position="31"/>
    </location>
</feature>
<sequence length="731" mass="78861">MSTNKPKNPNPKSSKAATTNRTHSTDSSTEVSPAGGIKTRGTAKCLTESSDGGVTSPMFPTLPSAKATPILPSEMEQRAVTALQEPLAEVSRDVGIDGRLGRVTGRVRRRWIKSADPTVRLVVDTTPNDLNSMGSSSQETHPGDSSLLPGSRRRSARLASSTAGLEDTRMSFYKANNEATRSSATQSKAAMETMDNGLFVTAESKTTPQKTYSAMPSDSSLTDIDELPHNYNMAVSTSPASKTDRAELTSPIPELVADIARIIETSSPIAVGASTSNKWYASGSEPSTEGTAVTTYATSRIALLSAVHANHQTEPMEESDDDLCSTQTMTIDQSLSCSTSAEAFHAENNPQTPVRIATPSRKAVLDMFAANHPHKDSNTHDIKRRADEMSRDGHILTKNQQLTTPSRAPLDSVFPANDNLIELASSRDCYDNDYDGLDIPDGNTWLDGEMHAAFRIPRPRNQLNHPHGNFHPNTCISSETNDSAVGHPVYSPQLHPQAGPSRTSDEVASIEKHGATVYQHTASSPLEANSNLNCGDCGKVPEKYLVCARCLKTRYCGKYCQIWNWPVHRQVCVASAEADTCESERQEEYLQGMWAGAIRQLEEGVVDRHRGTDGGMGYEAALQSKVGGSFLDFGAGENIIQQGVRLLGGAGAVAGDDGAGQQGRGVVEDEGVAERRNGADQNSMNVDQDEENQEDEAEPDDHPITPESMFKSRARSLHLAQAFIQVETMDV</sequence>
<feature type="region of interest" description="Disordered" evidence="5">
    <location>
        <begin position="655"/>
        <end position="712"/>
    </location>
</feature>
<name>A0A423VHN5_9PEZI</name>
<dbReference type="InParanoid" id="A0A423VHN5"/>
<dbReference type="SUPFAM" id="SSF144232">
    <property type="entry name" value="HIT/MYND zinc finger-like"/>
    <property type="match status" value="1"/>
</dbReference>
<feature type="domain" description="MYND-type" evidence="6">
    <location>
        <begin position="534"/>
        <end position="572"/>
    </location>
</feature>
<protein>
    <recommendedName>
        <fullName evidence="6">MYND-type domain-containing protein</fullName>
    </recommendedName>
</protein>